<feature type="transmembrane region" description="Helical" evidence="8">
    <location>
        <begin position="1109"/>
        <end position="1129"/>
    </location>
</feature>
<feature type="transmembrane region" description="Helical" evidence="8">
    <location>
        <begin position="12"/>
        <end position="31"/>
    </location>
</feature>
<feature type="transmembrane region" description="Helical" evidence="8">
    <location>
        <begin position="256"/>
        <end position="276"/>
    </location>
</feature>
<feature type="domain" description="Major facilitator superfamily (MFS) profile" evidence="9">
    <location>
        <begin position="2553"/>
        <end position="2987"/>
    </location>
</feature>
<dbReference type="VEuPathDB" id="VectorBase:LLOJ001726"/>
<feature type="transmembrane region" description="Helical" evidence="8">
    <location>
        <begin position="391"/>
        <end position="411"/>
    </location>
</feature>
<feature type="transmembrane region" description="Helical" evidence="8">
    <location>
        <begin position="1297"/>
        <end position="1322"/>
    </location>
</feature>
<feature type="transmembrane region" description="Helical" evidence="8">
    <location>
        <begin position="59"/>
        <end position="81"/>
    </location>
</feature>
<feature type="transmembrane region" description="Helical" evidence="8">
    <location>
        <begin position="1550"/>
        <end position="1570"/>
    </location>
</feature>
<dbReference type="PROSITE" id="PS00217">
    <property type="entry name" value="SUGAR_TRANSPORT_2"/>
    <property type="match status" value="4"/>
</dbReference>
<feature type="transmembrane region" description="Helical" evidence="8">
    <location>
        <begin position="462"/>
        <end position="484"/>
    </location>
</feature>
<feature type="transmembrane region" description="Helical" evidence="8">
    <location>
        <begin position="2595"/>
        <end position="2614"/>
    </location>
</feature>
<dbReference type="VEuPathDB" id="VectorBase:LLONM1_000330"/>
<feature type="transmembrane region" description="Helical" evidence="8">
    <location>
        <begin position="2185"/>
        <end position="2206"/>
    </location>
</feature>
<feature type="transmembrane region" description="Helical" evidence="8">
    <location>
        <begin position="2797"/>
        <end position="2817"/>
    </location>
</feature>
<feature type="transmembrane region" description="Helical" evidence="8">
    <location>
        <begin position="1874"/>
        <end position="1895"/>
    </location>
</feature>
<dbReference type="EMBL" id="AJWK01005836">
    <property type="status" value="NOT_ANNOTATED_CDS"/>
    <property type="molecule type" value="Genomic_DNA"/>
</dbReference>
<feature type="transmembrane region" description="Helical" evidence="8">
    <location>
        <begin position="575"/>
        <end position="595"/>
    </location>
</feature>
<feature type="transmembrane region" description="Helical" evidence="8">
    <location>
        <begin position="736"/>
        <end position="760"/>
    </location>
</feature>
<feature type="transmembrane region" description="Helical" evidence="8">
    <location>
        <begin position="1207"/>
        <end position="1227"/>
    </location>
</feature>
<feature type="transmembrane region" description="Helical" evidence="8">
    <location>
        <begin position="490"/>
        <end position="510"/>
    </location>
</feature>
<feature type="transmembrane region" description="Helical" evidence="8">
    <location>
        <begin position="88"/>
        <end position="105"/>
    </location>
</feature>
<feature type="transmembrane region" description="Helical" evidence="8">
    <location>
        <begin position="2024"/>
        <end position="2050"/>
    </location>
</feature>
<feature type="transmembrane region" description="Helical" evidence="8">
    <location>
        <begin position="2466"/>
        <end position="2490"/>
    </location>
</feature>
<feature type="transmembrane region" description="Helical" evidence="8">
    <location>
        <begin position="2374"/>
        <end position="2392"/>
    </location>
</feature>
<feature type="transmembrane region" description="Helical" evidence="8">
    <location>
        <begin position="1170"/>
        <end position="1195"/>
    </location>
</feature>
<dbReference type="Proteomes" id="UP000092461">
    <property type="component" value="Unassembled WGS sequence"/>
</dbReference>
<dbReference type="InterPro" id="IPR050549">
    <property type="entry name" value="MFS_Trehalose_Transporter"/>
</dbReference>
<dbReference type="VEuPathDB" id="VectorBase:LLONM1_004997"/>
<dbReference type="EMBL" id="AJWK01005835">
    <property type="status" value="NOT_ANNOTATED_CDS"/>
    <property type="molecule type" value="Genomic_DNA"/>
</dbReference>
<feature type="transmembrane region" description="Helical" evidence="8">
    <location>
        <begin position="1370"/>
        <end position="1392"/>
    </location>
</feature>
<feature type="domain" description="Major facilitator superfamily (MFS) profile" evidence="9">
    <location>
        <begin position="2084"/>
        <end position="2524"/>
    </location>
</feature>
<feature type="transmembrane region" description="Helical" evidence="8">
    <location>
        <begin position="111"/>
        <end position="135"/>
    </location>
</feature>
<feature type="transmembrane region" description="Helical" evidence="8">
    <location>
        <begin position="1071"/>
        <end position="1097"/>
    </location>
</feature>
<evidence type="ECO:0000256" key="8">
    <source>
        <dbReference type="SAM" id="Phobius"/>
    </source>
</evidence>
<evidence type="ECO:0000256" key="7">
    <source>
        <dbReference type="ARBA" id="ARBA00023136"/>
    </source>
</evidence>
<feature type="transmembrane region" description="Helical" evidence="8">
    <location>
        <begin position="2334"/>
        <end position="2354"/>
    </location>
</feature>
<feature type="transmembrane region" description="Helical" evidence="8">
    <location>
        <begin position="674"/>
        <end position="698"/>
    </location>
</feature>
<feature type="transmembrane region" description="Helical" evidence="8">
    <location>
        <begin position="1576"/>
        <end position="1597"/>
    </location>
</feature>
<dbReference type="InterPro" id="IPR044775">
    <property type="entry name" value="MFS_ERD6/Tret1-like"/>
</dbReference>
<keyword evidence="11" id="KW-1185">Reference proteome</keyword>
<feature type="transmembrane region" description="Helical" evidence="8">
    <location>
        <begin position="1715"/>
        <end position="1735"/>
    </location>
</feature>
<dbReference type="VEuPathDB" id="VectorBase:LLONM1_007390"/>
<feature type="transmembrane region" description="Helical" evidence="8">
    <location>
        <begin position="1819"/>
        <end position="1841"/>
    </location>
</feature>
<sequence>MALKNIHISGKLVQFLTTISANIGGIVYGLVVEWPSATMPILSSTDSPLPSGPLTKNEVSWIISIMSLGGLLGTLAFGWMANRFGRKWPFVAGMIPQAISFVLIECAQDTTFLYIARFLSGISGGALFVLGPIYINEIAENSIRGMLGSVLGIFYNVGVIIAYVICAYIPFYSVPYVALGIFAFFSIYLLFPESPQYLLLKQKDAKAEKSLKFFRGNSRGDQVKLEFESLKSSIAAVSTKSDITLQDFKPTTTRKALFVSYIILCGRNMSGVFPLMNYTVDIFEQAQTGIDPNISAIIVAVIQLAGNIVSAYYTDKTGRRILLISSLVGVGLCLTTIGIYFLLNEYSYDLSAVSWLPLVTLSGTVFLGASVQTIPIYVLSELLPAKIRSSVATVFIATTWPIHFLILQYYTPLADLIGVYGCMWIFGGWCFFEAIFAYILLPETKGKSPEEIVLALEGKINIRGMLGSILGIFYNVGVIIAYVICAYMSFYSVPYVALGLLALFSLYIFFPESPQYLLLKQEDAKAEKSLKFFRGFSRDDQVKLEFESLKSSVAPTSTKTSITIQDFKPATTRKALLVTYILICGRNFSGVFPLMNYTVDIFEQAQTGIDPHISAIIVAVIQLAGTIVSAYYTDKSGRRILLIPSLVGVGLCLTVIGVYFFLNERGYDLSAVSWLPLVFLSGTLFLAAAVLNIPVYVLSELLPAKIRSPVATVYMATAWPTTFLIVQYYTPLADLLGVYSCMWIFAGWCFFEAVFAYFMLPETKGKSPDEIVLALEGKIKVNILNFPTLTGGQAIFGILIKQFKIKVVQCVRGGEMEWKVKFSGRVLQFLCAFLVNFHTMVYSMVAIWPSPALPDLLSDNSPLPSGTISVLDASLLSSILYFGGLLGTVLYGYMSKSLGQKRSILLAVVPEVAAALCIIFARDVNYLHVSRFLSGVAGGALQIIPAYVCEISEDCIRGILGSILGIVDCFALLMGAILGAYLPFYSVPYVHILLSGISLLFIFFPESPQFLMLHKKIPEAQQSLNFFRQSVPKEKISEEFNRLRESIVDSTKSTKEVVTLKDFKNPSTIKALVICVVIFTGRQASGIGTILNFNGLIFQETGMEMNPNLGTIIFAIVQLISFFTMSLYIDRFGRRLQLTGSLMGVFISYIPIATYFYAQSSGLDVSSLSSWLPLLAFSGVAIFSMGLIHTPTIIMTEIVPTKLRGTVVLLIYLITRIQSILMLQFFLPLIQQFGLHSCMFAFATWTIIEALFVFFYVPETKGRSVDDIVKNLVKKPPIQTLTIMNISIRISGKAIQYLGAICVNISSIVYGINVGWASPVILLLLSDESPLAVGQITKADAALFSSMLYIGGMVGTLIFGWLADRIGRKWSLFLGTLLQIPAHLLIAFSTGLTHLYVSRILSGLAAGASFVVTPIYVSEIAEDSKKLLWHFSPPQLYIDYFEEAGTDLSPNTSAIVVGVIQLIGLYVSLMLMDRAGRRILLIVSSVGTGICLFVLGVHFYLQTLSVDLSAFGWIPLISCSGAVFIAALGIMNVPFFIVAEIVPAKIRSSVATIFLFASLLHSFLFVQYLVAFIDAFGMYTCMWTFAVWCFFELIFVLTSVPETKGKNAEEIVSVLEGKTIVVGVIQLIGLYVSLMLMDRAGRRILLIVSSVGTGICLFVLGVHFYLQTLSVDLSAFGWIPLISCSGAVFIAALGIMNVPFFIVAEIVPAKIRSSVATIFLFASLLHSFLFVQYLVAFIDAFGMYTCMWTFAVWCFFELIFVLTSVPETKGKNAEEIVTICANIASLVYGLAVGWVSPTLPHLLGNNSPLSSGSITTEEASWISSLLYIGGSVGTLIFGWLADKIGRKWALYIGTIPHIIAFLLIMFAQNVIYLYVSRFLSGIAGGALFCVLPIYVSEISENRIRGVLGFFVGNLVNLGILIGYIVGTFVHFTEYPYIVLGFLGIFVVVFGLLPETPQYLLMKNKVEAAEDSLKFFRGFQGKQKDYVDEAFKEEFARLQNSSGKISDATPLSWEDFKPLSTRKGLIISFALLCGRNFCGLFPLITFTGMVFEEAGSSLSPNISAIIAGVIIIYPQQPITMPSRVYQYLATFSGNIAAIAFGIVLGWVSPIVPVLLTSESDLPSGPITKDEASWINSLGCLGGIIGNVIFGVLVDRIGRKWSVLALVLPLSLSFILILLAQDANYLIASRIIGGIAGGGLFMALPIYINEISEDKVRGRLGAALIVSDNTGILISYVLGTYMTISTFPYVVLALIAVFAGTFLFFPETPYYLLLKNRIVEAKKSQMFFRGVKPTSKSDSLEVLDIEFEKMRSVVKGTNKKDSITIQDLTSKTTMRAVLISLVLLMGTDLSGVFAIVTYTTSIFQEAGSDLSPNVSAIIVAAIQVIGSIISSWLVDRAGRKVLLIVSATGTALCNTALGGHLFLKASGVDMSSYGWLPLAALSGAVFIANIGVNNLPFFIFAEFLPPKILGFLATGFLLISWMIAFLVILYYTYVVEAFGIYTCYWFFAAFCFFEALFVLFVVPETKGKSFEAIQEALAGKRRKPTPTVINHQFVAVFCVNIISLAHGSCIGWLSPFLPILLSDASPLATGKISMDEASWIGALLCAGGICGCAVYGSLATRCGRKTTILLLAVPHIGFWLCVIFADYVYHLYLARFLAGATGGGLYIIIPLFIAEIADPSIRGRLGAILPLAVSMGIFNGFVAGTFIHYGYIPYLMLSLSVIFLLTVTVLPETPLSLLKANRITDAETSFRFYKNVSENAVDNKIKEDFQRVREQQMKSQSREEKLQFSDFTTPAAKKGFIIGVGLMLLTQFCGCFAFVNYTATIFKESGSELDPNISSIVLGMVQIFGTYTSTIFVDRAGRKTLLLISSVGAAIGLILMGTYSFFKFQGYALAFLDWVPVVTLSLVIYISSVGILALPYIVLTEVLPSKIRAVGSSFCLVTISISAFVILKAMPILMTTIQLFGCLWLFAGFCIIGAIFIALVVPETKGKVLDDDAPINKELQPTA</sequence>
<dbReference type="PROSITE" id="PS00216">
    <property type="entry name" value="SUGAR_TRANSPORT_1"/>
    <property type="match status" value="4"/>
</dbReference>
<accession>A0A1B0CBU7</accession>
<dbReference type="EMBL" id="AJWK01005834">
    <property type="status" value="NOT_ANNOTATED_CDS"/>
    <property type="molecule type" value="Genomic_DNA"/>
</dbReference>
<feature type="transmembrane region" description="Helical" evidence="8">
    <location>
        <begin position="2399"/>
        <end position="2421"/>
    </location>
</feature>
<dbReference type="EnsemblMetazoa" id="LLOJ001726-RA">
    <property type="protein sequence ID" value="LLOJ001726-PA"/>
    <property type="gene ID" value="LLOJ001726"/>
</dbReference>
<dbReference type="PANTHER" id="PTHR48021">
    <property type="match status" value="1"/>
</dbReference>
<protein>
    <recommendedName>
        <fullName evidence="9">Major facilitator superfamily (MFS) profile domain-containing protein</fullName>
    </recommendedName>
</protein>
<feature type="transmembrane region" description="Helical" evidence="8">
    <location>
        <begin position="171"/>
        <end position="191"/>
    </location>
</feature>
<comment type="subcellular location">
    <subcellularLocation>
        <location evidence="1">Cell membrane</location>
        <topology evidence="1">Multi-pass membrane protein</topology>
    </subcellularLocation>
</comment>
<feature type="transmembrane region" description="Helical" evidence="8">
    <location>
        <begin position="1136"/>
        <end position="1158"/>
    </location>
</feature>
<feature type="transmembrane region" description="Helical" evidence="8">
    <location>
        <begin position="1513"/>
        <end position="1538"/>
    </location>
</feature>
<keyword evidence="2" id="KW-0813">Transport</keyword>
<feature type="transmembrane region" description="Helical" evidence="8">
    <location>
        <begin position="2709"/>
        <end position="2728"/>
    </location>
</feature>
<name>A0A1B0CBU7_LUTLO</name>
<feature type="transmembrane region" description="Helical" evidence="8">
    <location>
        <begin position="1233"/>
        <end position="1257"/>
    </location>
</feature>
<evidence type="ECO:0000313" key="11">
    <source>
        <dbReference type="Proteomes" id="UP000092461"/>
    </source>
</evidence>
<feature type="transmembrane region" description="Helical" evidence="8">
    <location>
        <begin position="615"/>
        <end position="633"/>
    </location>
</feature>
<dbReference type="VEuPathDB" id="VectorBase:LLONM1_001678"/>
<feature type="transmembrane region" description="Helical" evidence="8">
    <location>
        <begin position="296"/>
        <end position="314"/>
    </location>
</feature>
<feature type="transmembrane region" description="Helical" evidence="8">
    <location>
        <begin position="321"/>
        <end position="343"/>
    </location>
</feature>
<keyword evidence="7 8" id="KW-0472">Membrane</keyword>
<dbReference type="VEuPathDB" id="VectorBase:LLONM1_001302"/>
<feature type="transmembrane region" description="Helical" evidence="8">
    <location>
        <begin position="2683"/>
        <end position="2703"/>
    </location>
</feature>
<reference evidence="10" key="1">
    <citation type="submission" date="2020-05" db="UniProtKB">
        <authorList>
            <consortium name="EnsemblMetazoa"/>
        </authorList>
    </citation>
    <scope>IDENTIFICATION</scope>
    <source>
        <strain evidence="10">Jacobina</strain>
    </source>
</reference>
<dbReference type="PANTHER" id="PTHR48021:SF33">
    <property type="entry name" value="AT22075P-RELATED"/>
    <property type="match status" value="1"/>
</dbReference>
<dbReference type="FunFam" id="1.20.1250.20:FF:000218">
    <property type="entry name" value="facilitated trehalose transporter Tret1"/>
    <property type="match status" value="6"/>
</dbReference>
<feature type="transmembrane region" description="Helical" evidence="8">
    <location>
        <begin position="2433"/>
        <end position="2459"/>
    </location>
</feature>
<feature type="transmembrane region" description="Helical" evidence="8">
    <location>
        <begin position="2837"/>
        <end position="2855"/>
    </location>
</feature>
<feature type="transmembrane region" description="Helical" evidence="8">
    <location>
        <begin position="2626"/>
        <end position="2643"/>
    </location>
</feature>
<feature type="transmembrane region" description="Helical" evidence="8">
    <location>
        <begin position="2551"/>
        <end position="2575"/>
    </location>
</feature>
<dbReference type="GO" id="GO:0005886">
    <property type="term" value="C:plasma membrane"/>
    <property type="evidence" value="ECO:0007669"/>
    <property type="project" value="UniProtKB-SubCell"/>
</dbReference>
<dbReference type="InterPro" id="IPR020846">
    <property type="entry name" value="MFS_dom"/>
</dbReference>
<feature type="transmembrane region" description="Helical" evidence="8">
    <location>
        <begin position="1453"/>
        <end position="1472"/>
    </location>
</feature>
<feature type="transmembrane region" description="Helical" evidence="8">
    <location>
        <begin position="2056"/>
        <end position="2074"/>
    </location>
</feature>
<feature type="transmembrane region" description="Helical" evidence="8">
    <location>
        <begin position="640"/>
        <end position="662"/>
    </location>
</feature>
<feature type="domain" description="Major facilitator superfamily (MFS) profile" evidence="9">
    <location>
        <begin position="1299"/>
        <end position="1769"/>
    </location>
</feature>
<dbReference type="GO" id="GO:0051119">
    <property type="term" value="F:sugar transmembrane transporter activity"/>
    <property type="evidence" value="ECO:0007669"/>
    <property type="project" value="InterPro"/>
</dbReference>
<feature type="transmembrane region" description="Helical" evidence="8">
    <location>
        <begin position="2649"/>
        <end position="2671"/>
    </location>
</feature>
<feature type="transmembrane region" description="Helical" evidence="8">
    <location>
        <begin position="904"/>
        <end position="922"/>
    </location>
</feature>
<keyword evidence="3" id="KW-1003">Cell membrane</keyword>
<evidence type="ECO:0000256" key="4">
    <source>
        <dbReference type="ARBA" id="ARBA00022597"/>
    </source>
</evidence>
<feature type="transmembrane region" description="Helical" evidence="8">
    <location>
        <begin position="1848"/>
        <end position="1868"/>
    </location>
</feature>
<dbReference type="Gene3D" id="1.20.1250.20">
    <property type="entry name" value="MFS general substrate transporter like domains"/>
    <property type="match status" value="9"/>
</dbReference>
<feature type="transmembrane region" description="Helical" evidence="8">
    <location>
        <begin position="2086"/>
        <end position="2110"/>
    </location>
</feature>
<feature type="transmembrane region" description="Helical" evidence="8">
    <location>
        <begin position="2896"/>
        <end position="2920"/>
    </location>
</feature>
<feature type="transmembrane region" description="Helical" evidence="8">
    <location>
        <begin position="710"/>
        <end position="730"/>
    </location>
</feature>
<dbReference type="SUPFAM" id="SSF103473">
    <property type="entry name" value="MFS general substrate transporter"/>
    <property type="match status" value="8"/>
</dbReference>
<feature type="transmembrane region" description="Helical" evidence="8">
    <location>
        <begin position="2932"/>
        <end position="2953"/>
    </location>
</feature>
<keyword evidence="4" id="KW-0762">Sugar transport</keyword>
<feature type="transmembrane region" description="Helical" evidence="8">
    <location>
        <begin position="417"/>
        <end position="441"/>
    </location>
</feature>
<keyword evidence="6 8" id="KW-1133">Transmembrane helix</keyword>
<feature type="transmembrane region" description="Helical" evidence="8">
    <location>
        <begin position="1479"/>
        <end position="1501"/>
    </location>
</feature>
<feature type="transmembrane region" description="Helical" evidence="8">
    <location>
        <begin position="2496"/>
        <end position="2520"/>
    </location>
</feature>
<feature type="transmembrane region" description="Helical" evidence="8">
    <location>
        <begin position="1741"/>
        <end position="1764"/>
    </location>
</feature>
<dbReference type="InterPro" id="IPR036259">
    <property type="entry name" value="MFS_trans_sf"/>
</dbReference>
<organism evidence="10 11">
    <name type="scientific">Lutzomyia longipalpis</name>
    <name type="common">Sand fly</name>
    <dbReference type="NCBI Taxonomy" id="7200"/>
    <lineage>
        <taxon>Eukaryota</taxon>
        <taxon>Metazoa</taxon>
        <taxon>Ecdysozoa</taxon>
        <taxon>Arthropoda</taxon>
        <taxon>Hexapoda</taxon>
        <taxon>Insecta</taxon>
        <taxon>Pterygota</taxon>
        <taxon>Neoptera</taxon>
        <taxon>Endopterygota</taxon>
        <taxon>Diptera</taxon>
        <taxon>Nematocera</taxon>
        <taxon>Psychodoidea</taxon>
        <taxon>Psychodidae</taxon>
        <taxon>Lutzomyia</taxon>
        <taxon>Lutzomyia</taxon>
    </lineage>
</organism>
<proteinExistence type="predicted"/>
<feature type="transmembrane region" description="Helical" evidence="8">
    <location>
        <begin position="2130"/>
        <end position="2152"/>
    </location>
</feature>
<dbReference type="Pfam" id="PF00083">
    <property type="entry name" value="Sugar_tr"/>
    <property type="match status" value="8"/>
</dbReference>
<evidence type="ECO:0000256" key="2">
    <source>
        <dbReference type="ARBA" id="ARBA00022448"/>
    </source>
</evidence>
<evidence type="ECO:0000256" key="5">
    <source>
        <dbReference type="ARBA" id="ARBA00022692"/>
    </source>
</evidence>
<evidence type="ECO:0000256" key="6">
    <source>
        <dbReference type="ARBA" id="ARBA00022989"/>
    </source>
</evidence>
<feature type="transmembrane region" description="Helical" evidence="8">
    <location>
        <begin position="2245"/>
        <end position="2263"/>
    </location>
</feature>
<feature type="transmembrane region" description="Helical" evidence="8">
    <location>
        <begin position="2218"/>
        <end position="2239"/>
    </location>
</feature>
<feature type="transmembrane region" description="Helical" evidence="8">
    <location>
        <begin position="960"/>
        <end position="982"/>
    </location>
</feature>
<feature type="transmembrane region" description="Helical" evidence="8">
    <location>
        <begin position="988"/>
        <end position="1005"/>
    </location>
</feature>
<feature type="transmembrane region" description="Helical" evidence="8">
    <location>
        <begin position="1934"/>
        <end position="1952"/>
    </location>
</feature>
<feature type="domain" description="Major facilitator superfamily (MFS) profile" evidence="9">
    <location>
        <begin position="824"/>
        <end position="1261"/>
    </location>
</feature>
<dbReference type="CDD" id="cd17358">
    <property type="entry name" value="MFS_GLUT6_8_Class3_like"/>
    <property type="match status" value="1"/>
</dbReference>
<evidence type="ECO:0000259" key="9">
    <source>
        <dbReference type="PROSITE" id="PS50850"/>
    </source>
</evidence>
<feature type="transmembrane region" description="Helical" evidence="8">
    <location>
        <begin position="928"/>
        <end position="948"/>
    </location>
</feature>
<feature type="transmembrane region" description="Helical" evidence="8">
    <location>
        <begin position="1644"/>
        <end position="1666"/>
    </location>
</feature>
<feature type="transmembrane region" description="Helical" evidence="8">
    <location>
        <begin position="1776"/>
        <end position="1799"/>
    </location>
</feature>
<dbReference type="EMBL" id="AJWK01005837">
    <property type="status" value="NOT_ANNOTATED_CDS"/>
    <property type="molecule type" value="Genomic_DNA"/>
</dbReference>
<dbReference type="InterPro" id="IPR005828">
    <property type="entry name" value="MFS_sugar_transport-like"/>
</dbReference>
<evidence type="ECO:0000256" key="1">
    <source>
        <dbReference type="ARBA" id="ARBA00004651"/>
    </source>
</evidence>
<feature type="transmembrane region" description="Helical" evidence="8">
    <location>
        <begin position="868"/>
        <end position="892"/>
    </location>
</feature>
<feature type="transmembrane region" description="Helical" evidence="8">
    <location>
        <begin position="355"/>
        <end position="379"/>
    </location>
</feature>
<feature type="domain" description="Major facilitator superfamily (MFS) profile" evidence="9">
    <location>
        <begin position="13"/>
        <end position="445"/>
    </location>
</feature>
<feature type="transmembrane region" description="Helical" evidence="8">
    <location>
        <begin position="1342"/>
        <end position="1363"/>
    </location>
</feature>
<feature type="transmembrane region" description="Helical" evidence="8">
    <location>
        <begin position="2959"/>
        <end position="2983"/>
    </location>
</feature>
<feature type="transmembrane region" description="Helical" evidence="8">
    <location>
        <begin position="2862"/>
        <end position="2884"/>
    </location>
</feature>
<evidence type="ECO:0000313" key="10">
    <source>
        <dbReference type="EnsemblMetazoa" id="LLOJ001726-PA"/>
    </source>
</evidence>
<feature type="transmembrane region" description="Helical" evidence="8">
    <location>
        <begin position="1678"/>
        <end position="1703"/>
    </location>
</feature>
<dbReference type="PROSITE" id="PS50850">
    <property type="entry name" value="MFS"/>
    <property type="match status" value="5"/>
</dbReference>
<feature type="transmembrane region" description="Helical" evidence="8">
    <location>
        <begin position="826"/>
        <end position="848"/>
    </location>
</feature>
<keyword evidence="5 8" id="KW-0812">Transmembrane</keyword>
<feature type="transmembrane region" description="Helical" evidence="8">
    <location>
        <begin position="2159"/>
        <end position="2179"/>
    </location>
</feature>
<evidence type="ECO:0000256" key="3">
    <source>
        <dbReference type="ARBA" id="ARBA00022475"/>
    </source>
</evidence>
<dbReference type="InterPro" id="IPR005829">
    <property type="entry name" value="Sugar_transporter_CS"/>
</dbReference>
<feature type="transmembrane region" description="Helical" evidence="8">
    <location>
        <begin position="147"/>
        <end position="165"/>
    </location>
</feature>
<dbReference type="VEuPathDB" id="VectorBase:LLONM1_001967"/>
<feature type="transmembrane region" description="Helical" evidence="8">
    <location>
        <begin position="1907"/>
        <end position="1928"/>
    </location>
</feature>